<dbReference type="GO" id="GO:0009055">
    <property type="term" value="F:electron transfer activity"/>
    <property type="evidence" value="ECO:0007669"/>
    <property type="project" value="InterPro"/>
</dbReference>
<dbReference type="Gene3D" id="1.10.760.10">
    <property type="entry name" value="Cytochrome c-like domain"/>
    <property type="match status" value="1"/>
</dbReference>
<dbReference type="AlphaFoldDB" id="A0A1H9DU37"/>
<keyword evidence="5 9" id="KW-0479">Metal-binding</keyword>
<feature type="transmembrane region" description="Helical" evidence="10">
    <location>
        <begin position="129"/>
        <end position="150"/>
    </location>
</feature>
<dbReference type="GO" id="GO:0046688">
    <property type="term" value="P:response to copper ion"/>
    <property type="evidence" value="ECO:0007669"/>
    <property type="project" value="UniProtKB-UniRule"/>
</dbReference>
<keyword evidence="2 10" id="KW-1003">Cell membrane</keyword>
<protein>
    <recommendedName>
        <fullName evidence="10">Copper resistance protein D</fullName>
    </recommendedName>
</protein>
<keyword evidence="3 9" id="KW-0349">Heme</keyword>
<evidence type="ECO:0000256" key="9">
    <source>
        <dbReference type="PROSITE-ProRule" id="PRU00433"/>
    </source>
</evidence>
<feature type="transmembrane region" description="Helical" evidence="10">
    <location>
        <begin position="99"/>
        <end position="117"/>
    </location>
</feature>
<keyword evidence="13" id="KW-1185">Reference proteome</keyword>
<name>A0A1H9DU37_9GAMM</name>
<keyword evidence="6 10" id="KW-1133">Transmembrane helix</keyword>
<evidence type="ECO:0000256" key="8">
    <source>
        <dbReference type="ARBA" id="ARBA00023136"/>
    </source>
</evidence>
<keyword evidence="10" id="KW-0997">Cell inner membrane</keyword>
<dbReference type="PANTHER" id="PTHR34820:SF4">
    <property type="entry name" value="INNER MEMBRANE PROTEIN YEBZ"/>
    <property type="match status" value="1"/>
</dbReference>
<feature type="transmembrane region" description="Helical" evidence="10">
    <location>
        <begin position="162"/>
        <end position="181"/>
    </location>
</feature>
<dbReference type="Pfam" id="PF05425">
    <property type="entry name" value="CopD"/>
    <property type="match status" value="1"/>
</dbReference>
<dbReference type="InterPro" id="IPR036249">
    <property type="entry name" value="Thioredoxin-like_sf"/>
</dbReference>
<dbReference type="GO" id="GO:0046872">
    <property type="term" value="F:metal ion binding"/>
    <property type="evidence" value="ECO:0007669"/>
    <property type="project" value="UniProtKB-KW"/>
</dbReference>
<reference evidence="12 13" key="1">
    <citation type="submission" date="2016-10" db="EMBL/GenBank/DDBJ databases">
        <authorList>
            <person name="de Groot N.N."/>
        </authorList>
    </citation>
    <scope>NUCLEOTIDE SEQUENCE [LARGE SCALE GENOMIC DNA]</scope>
    <source>
        <strain evidence="12 13">DSM 25927</strain>
    </source>
</reference>
<dbReference type="RefSeq" id="WP_093283587.1">
    <property type="nucleotide sequence ID" value="NZ_FOFS01000004.1"/>
</dbReference>
<dbReference type="GO" id="GO:0006825">
    <property type="term" value="P:copper ion transport"/>
    <property type="evidence" value="ECO:0007669"/>
    <property type="project" value="InterPro"/>
</dbReference>
<feature type="transmembrane region" description="Helical" evidence="10">
    <location>
        <begin position="201"/>
        <end position="226"/>
    </location>
</feature>
<dbReference type="GO" id="GO:0020037">
    <property type="term" value="F:heme binding"/>
    <property type="evidence" value="ECO:0007669"/>
    <property type="project" value="InterPro"/>
</dbReference>
<evidence type="ECO:0000256" key="6">
    <source>
        <dbReference type="ARBA" id="ARBA00022989"/>
    </source>
</evidence>
<feature type="transmembrane region" description="Helical" evidence="10">
    <location>
        <begin position="48"/>
        <end position="66"/>
    </location>
</feature>
<feature type="transmembrane region" description="Helical" evidence="10">
    <location>
        <begin position="326"/>
        <end position="348"/>
    </location>
</feature>
<evidence type="ECO:0000256" key="2">
    <source>
        <dbReference type="ARBA" id="ARBA00022475"/>
    </source>
</evidence>
<comment type="similarity">
    <text evidence="10">Belongs to the CopD family.</text>
</comment>
<dbReference type="Pfam" id="PF00034">
    <property type="entry name" value="Cytochrom_C"/>
    <property type="match status" value="1"/>
</dbReference>
<evidence type="ECO:0000256" key="7">
    <source>
        <dbReference type="ARBA" id="ARBA00023004"/>
    </source>
</evidence>
<dbReference type="PANTHER" id="PTHR34820">
    <property type="entry name" value="INNER MEMBRANE PROTEIN YEBZ"/>
    <property type="match status" value="1"/>
</dbReference>
<feature type="domain" description="Cytochrome c" evidence="11">
    <location>
        <begin position="396"/>
        <end position="483"/>
    </location>
</feature>
<comment type="function">
    <text evidence="10">Involved in copper resistance.</text>
</comment>
<dbReference type="SUPFAM" id="SSF52833">
    <property type="entry name" value="Thioredoxin-like"/>
    <property type="match status" value="1"/>
</dbReference>
<evidence type="ECO:0000313" key="12">
    <source>
        <dbReference type="EMBL" id="SEQ16343.1"/>
    </source>
</evidence>
<dbReference type="SUPFAM" id="SSF46626">
    <property type="entry name" value="Cytochrome c"/>
    <property type="match status" value="1"/>
</dbReference>
<dbReference type="InterPro" id="IPR009056">
    <property type="entry name" value="Cyt_c-like_dom"/>
</dbReference>
<feature type="transmembrane region" description="Helical" evidence="10">
    <location>
        <begin position="6"/>
        <end position="28"/>
    </location>
</feature>
<dbReference type="Proteomes" id="UP000199233">
    <property type="component" value="Unassembled WGS sequence"/>
</dbReference>
<comment type="caution">
    <text evidence="10">Lacks conserved residue(s) required for the propagation of feature annotation.</text>
</comment>
<evidence type="ECO:0000256" key="3">
    <source>
        <dbReference type="ARBA" id="ARBA00022617"/>
    </source>
</evidence>
<feature type="transmembrane region" description="Helical" evidence="10">
    <location>
        <begin position="286"/>
        <end position="306"/>
    </location>
</feature>
<feature type="transmembrane region" description="Helical" evidence="10">
    <location>
        <begin position="360"/>
        <end position="382"/>
    </location>
</feature>
<dbReference type="GO" id="GO:0005886">
    <property type="term" value="C:plasma membrane"/>
    <property type="evidence" value="ECO:0007669"/>
    <property type="project" value="UniProtKB-SubCell"/>
</dbReference>
<dbReference type="STRING" id="489703.SAMN04488038_104148"/>
<keyword evidence="4 10" id="KW-0812">Transmembrane</keyword>
<evidence type="ECO:0000259" key="11">
    <source>
        <dbReference type="PROSITE" id="PS51007"/>
    </source>
</evidence>
<keyword evidence="7 9" id="KW-0408">Iron</keyword>
<evidence type="ECO:0000313" key="13">
    <source>
        <dbReference type="Proteomes" id="UP000199233"/>
    </source>
</evidence>
<proteinExistence type="inferred from homology"/>
<dbReference type="PROSITE" id="PS51007">
    <property type="entry name" value="CYTC"/>
    <property type="match status" value="1"/>
</dbReference>
<dbReference type="Gene3D" id="3.40.30.10">
    <property type="entry name" value="Glutaredoxin"/>
    <property type="match status" value="1"/>
</dbReference>
<evidence type="ECO:0000256" key="4">
    <source>
        <dbReference type="ARBA" id="ARBA00022692"/>
    </source>
</evidence>
<organism evidence="12 13">
    <name type="scientific">Solimonas aquatica</name>
    <dbReference type="NCBI Taxonomy" id="489703"/>
    <lineage>
        <taxon>Bacteria</taxon>
        <taxon>Pseudomonadati</taxon>
        <taxon>Pseudomonadota</taxon>
        <taxon>Gammaproteobacteria</taxon>
        <taxon>Nevskiales</taxon>
        <taxon>Nevskiaceae</taxon>
        <taxon>Solimonas</taxon>
    </lineage>
</organism>
<dbReference type="InterPro" id="IPR032694">
    <property type="entry name" value="CopC/D"/>
</dbReference>
<dbReference type="InterPro" id="IPR008457">
    <property type="entry name" value="Cu-R_CopD_dom"/>
</dbReference>
<sequence>MSVGLGIAARFIALWAQAQLLGVSAFLLLAGPQQQAQARLWRARQRRWLLWAALALPLSLLLWIATQAQLLADQPGREPTLDVALLSALIGKTLVGHIWAWRLTLSALMLMLLALSWRGDRLDRRPTLLILLLLAALTAGGASLAGHAAGGDDAWWLMPLNALHIVIASAWLGALPSWLALARLASAPAHDALRPYAIRAFARFSTAALPAMGLIVAAGIVLSLQYTRNEGDWLGTRFGLLMLTKIVLLLLALHQAWRLRQGWLPQMQQHSSQAFAQAARCVSREWALALAILLAAAALAQTTPATHEQPLWYLPFRLSLSATWKVWPTPLVTGLGALAIALGLILGLRSRSAPQAGLRAVALLLCAGGLAATMWALAVPAYPDTFRRSTAPYLTVSIAHGQALFEMHCVACHGRGALGDGVLAKSLPKPPVNLSEPHTALHTVGDMYWWFSHGIPQGGMPGFAAVTSEQDRWDLANFLRAFSQGFEARILSPQIVRNSPWLGAPNFYYETAQGEAELKDWRERQPVLLVFFDPRQAQSRARLDHLAASHALHLQQGLQVLAIAIDGRAPPRALPFTVVTDGAAEIWSAYQLLSRSLGNRGDGQQLGMNRSHAEFLIDRYGYVRARWLPDEDPQGWSACGKLIEQVQALASEPRLRPPPDDHVH</sequence>
<feature type="transmembrane region" description="Helical" evidence="10">
    <location>
        <begin position="238"/>
        <end position="257"/>
    </location>
</feature>
<evidence type="ECO:0000256" key="5">
    <source>
        <dbReference type="ARBA" id="ARBA00022723"/>
    </source>
</evidence>
<gene>
    <name evidence="12" type="ORF">SAMN04488038_104148</name>
</gene>
<evidence type="ECO:0000256" key="10">
    <source>
        <dbReference type="RuleBase" id="RU369037"/>
    </source>
</evidence>
<comment type="subcellular location">
    <subcellularLocation>
        <location evidence="10">Cell inner membrane</location>
        <topology evidence="10">Multi-pass membrane protein</topology>
    </subcellularLocation>
    <subcellularLocation>
        <location evidence="1">Cell membrane</location>
        <topology evidence="1">Multi-pass membrane protein</topology>
    </subcellularLocation>
</comment>
<dbReference type="OrthoDB" id="8215804at2"/>
<accession>A0A1H9DU37</accession>
<dbReference type="InterPro" id="IPR036909">
    <property type="entry name" value="Cyt_c-like_dom_sf"/>
</dbReference>
<dbReference type="EMBL" id="FOFS01000004">
    <property type="protein sequence ID" value="SEQ16343.1"/>
    <property type="molecule type" value="Genomic_DNA"/>
</dbReference>
<evidence type="ECO:0000256" key="1">
    <source>
        <dbReference type="ARBA" id="ARBA00004651"/>
    </source>
</evidence>
<keyword evidence="10" id="KW-0186">Copper</keyword>
<keyword evidence="8 10" id="KW-0472">Membrane</keyword>